<reference evidence="2" key="1">
    <citation type="submission" date="2016-11" db="UniProtKB">
        <authorList>
            <consortium name="WormBaseParasite"/>
        </authorList>
    </citation>
    <scope>IDENTIFICATION</scope>
    <source>
        <strain evidence="2">KR3021</strain>
    </source>
</reference>
<dbReference type="Proteomes" id="UP000095286">
    <property type="component" value="Unplaced"/>
</dbReference>
<accession>A0AC35TXF1</accession>
<proteinExistence type="predicted"/>
<evidence type="ECO:0000313" key="1">
    <source>
        <dbReference type="Proteomes" id="UP000095286"/>
    </source>
</evidence>
<evidence type="ECO:0000313" key="2">
    <source>
        <dbReference type="WBParaSite" id="RSKR_0000551300.1"/>
    </source>
</evidence>
<protein>
    <submittedName>
        <fullName evidence="2">RING-type domain-containing protein</fullName>
    </submittedName>
</protein>
<name>A0AC35TXF1_9BILA</name>
<organism evidence="1 2">
    <name type="scientific">Rhabditophanes sp. KR3021</name>
    <dbReference type="NCBI Taxonomy" id="114890"/>
    <lineage>
        <taxon>Eukaryota</taxon>
        <taxon>Metazoa</taxon>
        <taxon>Ecdysozoa</taxon>
        <taxon>Nematoda</taxon>
        <taxon>Chromadorea</taxon>
        <taxon>Rhabditida</taxon>
        <taxon>Tylenchina</taxon>
        <taxon>Panagrolaimomorpha</taxon>
        <taxon>Strongyloidoidea</taxon>
        <taxon>Alloionematidae</taxon>
        <taxon>Rhabditophanes</taxon>
    </lineage>
</organism>
<dbReference type="WBParaSite" id="RSKR_0000551300.1">
    <property type="protein sequence ID" value="RSKR_0000551300.1"/>
    <property type="gene ID" value="RSKR_0000551300"/>
</dbReference>
<sequence>MASRTTSADDISIGYPHSETEVLSLDNEDDLISLDNEDDLTSLDNDADLIFLDNGADLISLDNDADLMYTEAEFVLIQTEKDLADKAKKNRNPFLKDKVADLIECKIKTSEHNHDASRSTIPSIMDDDTKNIQIAQYEKADADPDIEGILERFRKADSDRCSKTNLKGFKYSHDLCMKSKASEIVKDVNQNFNAFDGNQEIEAEHAKVSDFDAYDFPDKQFILGELALSDDRSRHIDKILEKYEMMLFKVKLLFFRNQKKDKKTNLEMSSENKCMPTLLLESFIRILKSGKESEAIYQMNIRYIIDVPTSPIWSKPCNGNLVHNLFMKIDKIMDMTKNSPFRAIFYETLDDLTKMVESKQLDYSGFIKKKKELLFAGKKSDPLIYEKVVKNLHFSAEDFKCFDEPGYILHASNAFDYIMFFFVYDGEYYLEKPFFENVTFFSKVLKAPIVKDGDLNVATQNNMNRSDFLCDLYRNNFTEISKVRDYPNEEVYNVFIKLVQNSGYVAESVKYVQMEFTSSLTEIAPVEIESAPLKLTPKSKPMDDKIPAGPFPRANKFKKAKKFRTFSPSQHTKPKTTRFQVNKVPDTKVIKNVKKEIIYVGRVSFFYNYPIYYEKIIFNDKKNKFYLDPELHSCTAEELLENVRFHDCAPKILVICTSQADEFGVYEKFVKLHKRLNIVIGGNISKLNHVFPQILALKEHYTSVEFGYKTKEQLQFANERLKNIAPVKVYPTLQLVDSFASSLPMIWVAIKNFKKTILPNMSFTRRKMLNLGYDRCSYAKIWSHHQ</sequence>